<organism evidence="2 3">
    <name type="scientific">Pestalotiopsis fici (strain W106-1 / CGMCC3.15140)</name>
    <dbReference type="NCBI Taxonomy" id="1229662"/>
    <lineage>
        <taxon>Eukaryota</taxon>
        <taxon>Fungi</taxon>
        <taxon>Dikarya</taxon>
        <taxon>Ascomycota</taxon>
        <taxon>Pezizomycotina</taxon>
        <taxon>Sordariomycetes</taxon>
        <taxon>Xylariomycetidae</taxon>
        <taxon>Amphisphaeriales</taxon>
        <taxon>Sporocadaceae</taxon>
        <taxon>Pestalotiopsis</taxon>
    </lineage>
</organism>
<dbReference type="EMBL" id="KI912118">
    <property type="protein sequence ID" value="ETS75772.1"/>
    <property type="molecule type" value="Genomic_DNA"/>
</dbReference>
<name>W3WRL8_PESFW</name>
<dbReference type="SUPFAM" id="SSF51735">
    <property type="entry name" value="NAD(P)-binding Rossmann-fold domains"/>
    <property type="match status" value="1"/>
</dbReference>
<dbReference type="GeneID" id="19277729"/>
<proteinExistence type="predicted"/>
<accession>W3WRL8</accession>
<dbReference type="HOGENOM" id="CLU_028866_0_0_1"/>
<dbReference type="GO" id="GO:0005737">
    <property type="term" value="C:cytoplasm"/>
    <property type="evidence" value="ECO:0007669"/>
    <property type="project" value="TreeGrafter"/>
</dbReference>
<dbReference type="OMA" id="EITQVAH"/>
<gene>
    <name evidence="2" type="ORF">PFICI_12716</name>
</gene>
<dbReference type="InterPro" id="IPR000683">
    <property type="entry name" value="Gfo/Idh/MocA-like_OxRdtase_N"/>
</dbReference>
<dbReference type="PANTHER" id="PTHR42840">
    <property type="entry name" value="NAD(P)-BINDING ROSSMANN-FOLD SUPERFAMILY PROTEIN-RELATED"/>
    <property type="match status" value="1"/>
</dbReference>
<keyword evidence="3" id="KW-1185">Reference proteome</keyword>
<dbReference type="PANTHER" id="PTHR42840:SF7">
    <property type="entry name" value="BINDING ROSSMANN FOLD OXIDOREDUCTASE, PUTATIVE (AFU_ORTHOLOGUE AFUA_4G10190)-RELATED"/>
    <property type="match status" value="1"/>
</dbReference>
<dbReference type="AlphaFoldDB" id="W3WRL8"/>
<dbReference type="RefSeq" id="XP_007839488.1">
    <property type="nucleotide sequence ID" value="XM_007841297.1"/>
</dbReference>
<dbReference type="Gene3D" id="3.40.50.720">
    <property type="entry name" value="NAD(P)-binding Rossmann-like Domain"/>
    <property type="match status" value="1"/>
</dbReference>
<evidence type="ECO:0000313" key="3">
    <source>
        <dbReference type="Proteomes" id="UP000030651"/>
    </source>
</evidence>
<reference evidence="3" key="1">
    <citation type="journal article" date="2015" name="BMC Genomics">
        <title>Genomic and transcriptomic analysis of the endophytic fungus Pestalotiopsis fici reveals its lifestyle and high potential for synthesis of natural products.</title>
        <authorList>
            <person name="Wang X."/>
            <person name="Zhang X."/>
            <person name="Liu L."/>
            <person name="Xiang M."/>
            <person name="Wang W."/>
            <person name="Sun X."/>
            <person name="Che Y."/>
            <person name="Guo L."/>
            <person name="Liu G."/>
            <person name="Guo L."/>
            <person name="Wang C."/>
            <person name="Yin W.B."/>
            <person name="Stadler M."/>
            <person name="Zhang X."/>
            <person name="Liu X."/>
        </authorList>
    </citation>
    <scope>NUCLEOTIDE SEQUENCE [LARGE SCALE GENOMIC DNA]</scope>
    <source>
        <strain evidence="3">W106-1 / CGMCC3.15140</strain>
    </source>
</reference>
<protein>
    <recommendedName>
        <fullName evidence="1">Gfo/Idh/MocA-like oxidoreductase N-terminal domain-containing protein</fullName>
    </recommendedName>
</protein>
<dbReference type="eggNOG" id="ENOG502QTKU">
    <property type="taxonomic scope" value="Eukaryota"/>
</dbReference>
<sequence>MWGMKPTETATHGRIVKVGIIGCGLVTQVVHVPCMNSLSHLFQVTYLYDVSEDAMRHSLEKLAGNAKPKITRSVEKLCNAPDVDLVLIASHHAFHASQALLALQANKHVFIEKPIALTLQDTDRIIAGDKAAGGGKVMIGYMRRYAAAFVDAVKEVGSIEQIRYARVRDIIGPNSVFVGQSGTFPRTFNDYQEKDSEALRKKITEDIEQALRTELEVTVTKETDMMWHTLSMLGSHDLSAMREILGMPKGVIGFSPCATTGSPFWSAIFQYPNFAVAYESGVDQVARFDASIEVFGDTKTVKVCIDTPFVRGLPTTMVIKETLTDGSYRESTIRRTYEDPFLLELQEMHRWVTEGKIPKTTPTDARKDLEILGMLMKAIAPQKA</sequence>
<dbReference type="GO" id="GO:0006740">
    <property type="term" value="P:NADPH regeneration"/>
    <property type="evidence" value="ECO:0007669"/>
    <property type="project" value="TreeGrafter"/>
</dbReference>
<dbReference type="Proteomes" id="UP000030651">
    <property type="component" value="Unassembled WGS sequence"/>
</dbReference>
<evidence type="ECO:0000259" key="1">
    <source>
        <dbReference type="Pfam" id="PF01408"/>
    </source>
</evidence>
<evidence type="ECO:0000313" key="2">
    <source>
        <dbReference type="EMBL" id="ETS75772.1"/>
    </source>
</evidence>
<dbReference type="OrthoDB" id="64915at2759"/>
<dbReference type="Gene3D" id="3.30.360.10">
    <property type="entry name" value="Dihydrodipicolinate Reductase, domain 2"/>
    <property type="match status" value="1"/>
</dbReference>
<dbReference type="KEGG" id="pfy:PFICI_12716"/>
<dbReference type="GO" id="GO:0016491">
    <property type="term" value="F:oxidoreductase activity"/>
    <property type="evidence" value="ECO:0007669"/>
    <property type="project" value="TreeGrafter"/>
</dbReference>
<dbReference type="InterPro" id="IPR036291">
    <property type="entry name" value="NAD(P)-bd_dom_sf"/>
</dbReference>
<feature type="domain" description="Gfo/Idh/MocA-like oxidoreductase N-terminal" evidence="1">
    <location>
        <begin position="16"/>
        <end position="128"/>
    </location>
</feature>
<dbReference type="GO" id="GO:0000166">
    <property type="term" value="F:nucleotide binding"/>
    <property type="evidence" value="ECO:0007669"/>
    <property type="project" value="InterPro"/>
</dbReference>
<dbReference type="InParanoid" id="W3WRL8"/>
<dbReference type="STRING" id="1229662.W3WRL8"/>
<dbReference type="Pfam" id="PF01408">
    <property type="entry name" value="GFO_IDH_MocA"/>
    <property type="match status" value="1"/>
</dbReference>